<dbReference type="Proteomes" id="UP000242886">
    <property type="component" value="Chromosome SDENCHOL"/>
</dbReference>
<feature type="transmembrane region" description="Helical" evidence="8">
    <location>
        <begin position="37"/>
        <end position="60"/>
    </location>
</feature>
<evidence type="ECO:0000256" key="2">
    <source>
        <dbReference type="ARBA" id="ARBA00022475"/>
    </source>
</evidence>
<protein>
    <submittedName>
        <fullName evidence="11">Flagellar motor protein</fullName>
    </submittedName>
</protein>
<keyword evidence="5 8" id="KW-1133">Transmembrane helix</keyword>
<evidence type="ECO:0000313" key="11">
    <source>
        <dbReference type="EMBL" id="SMB29937.1"/>
    </source>
</evidence>
<feature type="transmembrane region" description="Helical" evidence="8">
    <location>
        <begin position="7"/>
        <end position="25"/>
    </location>
</feature>
<proteinExistence type="inferred from homology"/>
<evidence type="ECO:0000256" key="1">
    <source>
        <dbReference type="ARBA" id="ARBA00004651"/>
    </source>
</evidence>
<keyword evidence="3 8" id="KW-0812">Transmembrane</keyword>
<keyword evidence="4" id="KW-0283">Flagellar rotation</keyword>
<sequence length="249" mass="26592">MRAIDKISIVGLLLGIGAILFGQVLEGGHVSSLIQPTAFLIVVGGTMGAVMLQSPLPAFVTGLRMLKWVFVPPAVAAEEIIDRTLAWSVLARREGLLALEGQFPQLNDPFHIHGLQLLVDGAEPNNLRAVLEVQIDVYEAQMKLAARIWESAGGYSPTIGILGAVMGLIHVMENLTDPSRLGAGIAVAFVATIYGVGLANLVFLPVAKKLLVNIARLVALREMYVDGLVGIANGDNPRVIEGRMRGYVQ</sequence>
<dbReference type="NCBIfam" id="NF006583">
    <property type="entry name" value="PRK09109.1"/>
    <property type="match status" value="1"/>
</dbReference>
<evidence type="ECO:0000259" key="10">
    <source>
        <dbReference type="Pfam" id="PF20560"/>
    </source>
</evidence>
<evidence type="ECO:0000313" key="12">
    <source>
        <dbReference type="Proteomes" id="UP000242886"/>
    </source>
</evidence>
<feature type="domain" description="MotA/TolQ/ExbB proton channel" evidence="9">
    <location>
        <begin position="105"/>
        <end position="223"/>
    </location>
</feature>
<evidence type="ECO:0000256" key="7">
    <source>
        <dbReference type="RuleBase" id="RU004057"/>
    </source>
</evidence>
<keyword evidence="11" id="KW-0966">Cell projection</keyword>
<dbReference type="AlphaFoldDB" id="A0A7Z7HSI4"/>
<evidence type="ECO:0000256" key="8">
    <source>
        <dbReference type="SAM" id="Phobius"/>
    </source>
</evidence>
<dbReference type="GO" id="GO:0005886">
    <property type="term" value="C:plasma membrane"/>
    <property type="evidence" value="ECO:0007669"/>
    <property type="project" value="UniProtKB-SubCell"/>
</dbReference>
<dbReference type="GO" id="GO:0006935">
    <property type="term" value="P:chemotaxis"/>
    <property type="evidence" value="ECO:0007669"/>
    <property type="project" value="InterPro"/>
</dbReference>
<dbReference type="InterPro" id="IPR047055">
    <property type="entry name" value="MotA-like"/>
</dbReference>
<keyword evidence="11" id="KW-0282">Flagellum</keyword>
<keyword evidence="6 8" id="KW-0472">Membrane</keyword>
<organism evidence="11 12">
    <name type="scientific">Sterolibacterium denitrificans</name>
    <dbReference type="NCBI Taxonomy" id="157592"/>
    <lineage>
        <taxon>Bacteria</taxon>
        <taxon>Pseudomonadati</taxon>
        <taxon>Pseudomonadota</taxon>
        <taxon>Betaproteobacteria</taxon>
        <taxon>Nitrosomonadales</taxon>
        <taxon>Sterolibacteriaceae</taxon>
        <taxon>Sterolibacterium</taxon>
    </lineage>
</organism>
<keyword evidence="7" id="KW-0813">Transport</keyword>
<comment type="subcellular location">
    <subcellularLocation>
        <location evidence="1">Cell membrane</location>
        <topology evidence="1">Multi-pass membrane protein</topology>
    </subcellularLocation>
    <subcellularLocation>
        <location evidence="7">Membrane</location>
        <topology evidence="7">Multi-pass membrane protein</topology>
    </subcellularLocation>
</comment>
<evidence type="ECO:0000256" key="6">
    <source>
        <dbReference type="ARBA" id="ARBA00023136"/>
    </source>
</evidence>
<dbReference type="InterPro" id="IPR046786">
    <property type="entry name" value="MotA_N"/>
</dbReference>
<feature type="transmembrane region" description="Helical" evidence="8">
    <location>
        <begin position="183"/>
        <end position="207"/>
    </location>
</feature>
<reference evidence="11" key="1">
    <citation type="submission" date="2017-03" db="EMBL/GenBank/DDBJ databases">
        <authorList>
            <consortium name="AG Boll"/>
        </authorList>
    </citation>
    <scope>NUCLEOTIDE SEQUENCE [LARGE SCALE GENOMIC DNA]</scope>
    <source>
        <strain evidence="11">Chol</strain>
    </source>
</reference>
<accession>A0A7Z7HSI4</accession>
<dbReference type="PANTHER" id="PTHR30433">
    <property type="entry name" value="CHEMOTAXIS PROTEIN MOTA"/>
    <property type="match status" value="1"/>
</dbReference>
<dbReference type="EMBL" id="LT837803">
    <property type="protein sequence ID" value="SMB29937.1"/>
    <property type="molecule type" value="Genomic_DNA"/>
</dbReference>
<gene>
    <name evidence="11" type="primary">motC</name>
    <name evidence="11" type="ORF">SDENCHOL_20911</name>
</gene>
<dbReference type="RefSeq" id="WP_197706910.1">
    <property type="nucleotide sequence ID" value="NZ_LFZK01000001.1"/>
</dbReference>
<keyword evidence="12" id="KW-1185">Reference proteome</keyword>
<keyword evidence="2" id="KW-1003">Cell membrane</keyword>
<evidence type="ECO:0000256" key="4">
    <source>
        <dbReference type="ARBA" id="ARBA00022779"/>
    </source>
</evidence>
<evidence type="ECO:0000256" key="5">
    <source>
        <dbReference type="ARBA" id="ARBA00022989"/>
    </source>
</evidence>
<evidence type="ECO:0000256" key="3">
    <source>
        <dbReference type="ARBA" id="ARBA00022692"/>
    </source>
</evidence>
<comment type="similarity">
    <text evidence="7">Belongs to the exbB/tolQ family.</text>
</comment>
<evidence type="ECO:0000259" key="9">
    <source>
        <dbReference type="Pfam" id="PF01618"/>
    </source>
</evidence>
<keyword evidence="11" id="KW-0969">Cilium</keyword>
<feature type="transmembrane region" description="Helical" evidence="8">
    <location>
        <begin position="152"/>
        <end position="171"/>
    </location>
</feature>
<dbReference type="PANTHER" id="PTHR30433:SF3">
    <property type="entry name" value="MOTILITY PROTEIN A"/>
    <property type="match status" value="1"/>
</dbReference>
<dbReference type="Pfam" id="PF01618">
    <property type="entry name" value="MotA_ExbB"/>
    <property type="match status" value="1"/>
</dbReference>
<dbReference type="InterPro" id="IPR002898">
    <property type="entry name" value="MotA_ExbB_proton_chnl"/>
</dbReference>
<name>A0A7Z7HSI4_9PROT</name>
<dbReference type="GO" id="GO:0015031">
    <property type="term" value="P:protein transport"/>
    <property type="evidence" value="ECO:0007669"/>
    <property type="project" value="UniProtKB-KW"/>
</dbReference>
<feature type="domain" description="Motility protein A N-terminal" evidence="10">
    <location>
        <begin position="9"/>
        <end position="82"/>
    </location>
</feature>
<keyword evidence="7" id="KW-0653">Protein transport</keyword>
<dbReference type="GO" id="GO:0071978">
    <property type="term" value="P:bacterial-type flagellum-dependent swarming motility"/>
    <property type="evidence" value="ECO:0007669"/>
    <property type="project" value="InterPro"/>
</dbReference>
<dbReference type="Pfam" id="PF20560">
    <property type="entry name" value="MotA_N"/>
    <property type="match status" value="1"/>
</dbReference>